<dbReference type="EMBL" id="CAKOGP040001932">
    <property type="protein sequence ID" value="CAJ1957003.1"/>
    <property type="molecule type" value="Genomic_DNA"/>
</dbReference>
<sequence>MVAKEMALGDRKDPTNAFRWDKVKMNLPGSSTYDAGLPWVFKIRWSDRKIAADLLIYVDDGRVTAPNKLECKRATRKAASRLNELGIQEAARKRRWGSWKPWAWAGLLVKTTHDSVNVFVSQERWDKTKAQVRDMVEELDTSVSGTLKHKPLERKRGFLIYVI</sequence>
<protein>
    <submittedName>
        <fullName evidence="1">Uncharacterized protein</fullName>
    </submittedName>
</protein>
<reference evidence="1" key="1">
    <citation type="submission" date="2023-08" db="EMBL/GenBank/DDBJ databases">
        <authorList>
            <person name="Audoor S."/>
            <person name="Bilcke G."/>
        </authorList>
    </citation>
    <scope>NUCLEOTIDE SEQUENCE</scope>
</reference>
<name>A0AAD2FYG6_9STRA</name>
<organism evidence="1 2">
    <name type="scientific">Cylindrotheca closterium</name>
    <dbReference type="NCBI Taxonomy" id="2856"/>
    <lineage>
        <taxon>Eukaryota</taxon>
        <taxon>Sar</taxon>
        <taxon>Stramenopiles</taxon>
        <taxon>Ochrophyta</taxon>
        <taxon>Bacillariophyta</taxon>
        <taxon>Bacillariophyceae</taxon>
        <taxon>Bacillariophycidae</taxon>
        <taxon>Bacillariales</taxon>
        <taxon>Bacillariaceae</taxon>
        <taxon>Cylindrotheca</taxon>
    </lineage>
</organism>
<gene>
    <name evidence="1" type="ORF">CYCCA115_LOCUS16501</name>
</gene>
<dbReference type="Proteomes" id="UP001295423">
    <property type="component" value="Unassembled WGS sequence"/>
</dbReference>
<keyword evidence="2" id="KW-1185">Reference proteome</keyword>
<evidence type="ECO:0000313" key="2">
    <source>
        <dbReference type="Proteomes" id="UP001295423"/>
    </source>
</evidence>
<accession>A0AAD2FYG6</accession>
<proteinExistence type="predicted"/>
<evidence type="ECO:0000313" key="1">
    <source>
        <dbReference type="EMBL" id="CAJ1957003.1"/>
    </source>
</evidence>
<dbReference type="AlphaFoldDB" id="A0AAD2FYG6"/>
<comment type="caution">
    <text evidence="1">The sequence shown here is derived from an EMBL/GenBank/DDBJ whole genome shotgun (WGS) entry which is preliminary data.</text>
</comment>